<name>A0ABT3IUH1_9BACT</name>
<comment type="caution">
    <text evidence="6">The sequence shown here is derived from an EMBL/GenBank/DDBJ whole genome shotgun (WGS) entry which is preliminary data.</text>
</comment>
<evidence type="ECO:0000256" key="2">
    <source>
        <dbReference type="ARBA" id="ARBA00022630"/>
    </source>
</evidence>
<accession>A0ABT3IUH1</accession>
<dbReference type="RefSeq" id="WP_264734443.1">
    <property type="nucleotide sequence ID" value="NZ_JAPDNR010000001.1"/>
</dbReference>
<evidence type="ECO:0000313" key="7">
    <source>
        <dbReference type="Proteomes" id="UP001207742"/>
    </source>
</evidence>
<dbReference type="SUPFAM" id="SSF50475">
    <property type="entry name" value="FMN-binding split barrel"/>
    <property type="match status" value="1"/>
</dbReference>
<sequence length="294" mass="32128">MQVDPSQVKTSELHAYLLGAVSPRPICFASTLDKDGRPNLSPFSFFNVFGANPPTLIFSPARRVRDNTVKHTLENIYATQEVVINVVSYAMVQQTSLASCEYPEGVNEFEKAGFTALPSEKIKPFRVKESPVQIECVVKQVIETGPNGGAGNLVICEAVMLHVNDEVLDAKGKIDPHKIDLVARMGGDYYCRASGSAVFEVPKPNTQLGIGVDALPLAIRTSSILTGNNLGLLGNVHEVPFVDATFSDDHLKNIIQYYSITPEEMEKELHRYAQQLLDRGEVGAAWQILLAGTV</sequence>
<evidence type="ECO:0000259" key="5">
    <source>
        <dbReference type="SMART" id="SM00903"/>
    </source>
</evidence>
<feature type="domain" description="Flavin reductase like" evidence="5">
    <location>
        <begin position="21"/>
        <end position="177"/>
    </location>
</feature>
<evidence type="ECO:0000256" key="3">
    <source>
        <dbReference type="ARBA" id="ARBA00022643"/>
    </source>
</evidence>
<evidence type="ECO:0000256" key="4">
    <source>
        <dbReference type="ARBA" id="ARBA00038054"/>
    </source>
</evidence>
<protein>
    <submittedName>
        <fullName evidence="6">Flavin reductase family protein</fullName>
    </submittedName>
</protein>
<proteinExistence type="inferred from homology"/>
<gene>
    <name evidence="6" type="ORF">OL497_27305</name>
</gene>
<dbReference type="InterPro" id="IPR002563">
    <property type="entry name" value="Flavin_Rdtase-like_dom"/>
</dbReference>
<reference evidence="6 7" key="1">
    <citation type="submission" date="2022-10" db="EMBL/GenBank/DDBJ databases">
        <title>Chitinophaga nivalis PC15 sp. nov., isolated from Pyeongchang county, South Korea.</title>
        <authorList>
            <person name="Trinh H.N."/>
        </authorList>
    </citation>
    <scope>NUCLEOTIDE SEQUENCE [LARGE SCALE GENOMIC DNA]</scope>
    <source>
        <strain evidence="6 7">PC14</strain>
    </source>
</reference>
<comment type="similarity">
    <text evidence="4">Belongs to the flavoredoxin family.</text>
</comment>
<keyword evidence="7" id="KW-1185">Reference proteome</keyword>
<evidence type="ECO:0000256" key="1">
    <source>
        <dbReference type="ARBA" id="ARBA00001917"/>
    </source>
</evidence>
<keyword evidence="3" id="KW-0288">FMN</keyword>
<dbReference type="InterPro" id="IPR012349">
    <property type="entry name" value="Split_barrel_FMN-bd"/>
</dbReference>
<organism evidence="6 7">
    <name type="scientific">Chitinophaga nivalis</name>
    <dbReference type="NCBI Taxonomy" id="2991709"/>
    <lineage>
        <taxon>Bacteria</taxon>
        <taxon>Pseudomonadati</taxon>
        <taxon>Bacteroidota</taxon>
        <taxon>Chitinophagia</taxon>
        <taxon>Chitinophagales</taxon>
        <taxon>Chitinophagaceae</taxon>
        <taxon>Chitinophaga</taxon>
    </lineage>
</organism>
<dbReference type="Pfam" id="PF01613">
    <property type="entry name" value="Flavin_Reduct"/>
    <property type="match status" value="1"/>
</dbReference>
<dbReference type="EMBL" id="JAPDNS010000002">
    <property type="protein sequence ID" value="MCW3487636.1"/>
    <property type="molecule type" value="Genomic_DNA"/>
</dbReference>
<dbReference type="Proteomes" id="UP001207742">
    <property type="component" value="Unassembled WGS sequence"/>
</dbReference>
<evidence type="ECO:0000313" key="6">
    <source>
        <dbReference type="EMBL" id="MCW3487636.1"/>
    </source>
</evidence>
<dbReference type="PANTHER" id="PTHR33798:SF5">
    <property type="entry name" value="FLAVIN REDUCTASE LIKE DOMAIN-CONTAINING PROTEIN"/>
    <property type="match status" value="1"/>
</dbReference>
<dbReference type="PANTHER" id="PTHR33798">
    <property type="entry name" value="FLAVOPROTEIN OXYGENASE"/>
    <property type="match status" value="1"/>
</dbReference>
<dbReference type="SMART" id="SM00903">
    <property type="entry name" value="Flavin_Reduct"/>
    <property type="match status" value="1"/>
</dbReference>
<comment type="cofactor">
    <cofactor evidence="1">
        <name>FMN</name>
        <dbReference type="ChEBI" id="CHEBI:58210"/>
    </cofactor>
</comment>
<keyword evidence="2" id="KW-0285">Flavoprotein</keyword>
<dbReference type="Gene3D" id="2.30.110.10">
    <property type="entry name" value="Electron Transport, Fmn-binding Protein, Chain A"/>
    <property type="match status" value="1"/>
</dbReference>